<dbReference type="HAMAP" id="MF_00210">
    <property type="entry name" value="EPSP_synth"/>
    <property type="match status" value="1"/>
</dbReference>
<dbReference type="GO" id="GO:0003866">
    <property type="term" value="F:3-phosphoshikimate 1-carboxyvinyltransferase activity"/>
    <property type="evidence" value="ECO:0007669"/>
    <property type="project" value="UniProtKB-UniRule"/>
</dbReference>
<reference evidence="9" key="2">
    <citation type="journal article" date="2021" name="PeerJ">
        <title>Extensive microbial diversity within the chicken gut microbiome revealed by metagenomics and culture.</title>
        <authorList>
            <person name="Gilroy R."/>
            <person name="Ravi A."/>
            <person name="Getino M."/>
            <person name="Pursley I."/>
            <person name="Horton D.L."/>
            <person name="Alikhan N.F."/>
            <person name="Baker D."/>
            <person name="Gharbi K."/>
            <person name="Hall N."/>
            <person name="Watson M."/>
            <person name="Adriaenssens E.M."/>
            <person name="Foster-Nyarko E."/>
            <person name="Jarju S."/>
            <person name="Secka A."/>
            <person name="Antonio M."/>
            <person name="Oren A."/>
            <person name="Chaudhuri R.R."/>
            <person name="La Ragione R."/>
            <person name="Hildebrand F."/>
            <person name="Pallen M.J."/>
        </authorList>
    </citation>
    <scope>NUCLEOTIDE SEQUENCE</scope>
    <source>
        <strain evidence="9">ChiGjej1B1-1684</strain>
    </source>
</reference>
<feature type="domain" description="Enolpyruvate transferase" evidence="8">
    <location>
        <begin position="9"/>
        <end position="408"/>
    </location>
</feature>
<keyword evidence="5 7" id="KW-0057">Aromatic amino acid biosynthesis</keyword>
<feature type="binding site" evidence="7">
    <location>
        <position position="333"/>
    </location>
    <ligand>
        <name>phosphoenolpyruvate</name>
        <dbReference type="ChEBI" id="CHEBI:58702"/>
    </ligand>
</feature>
<sequence length="423" mass="45359">MTTAMFTPSFLKGEVTVPPSKSDVHRAVLCAALAKGISRIEPVALSKDIKATIDCVTAMGAKTRFEGDALIVDGREMFSNKSCRLHCCESGSTLRFVIPIAAAGGIDALFTGEGRLPERPIGIYTEILPKAGVKCITSGGLPFEITGQLQSGDFSLPGNISSQFITGLLLSLPLLSGDSRIILTTELESEGYVTLTLDVMKKFGVEAQRTDYGYFIKGNQQYTAADYKTQGDWSQAAFFICAGAINGDVTVKGVSQSSSQRDKDICDLVKDFGADISWGEDFVKVRKSSLHGIKIDARQIPDIVPVLAVTAAYAQGETVIYNAERLRIKESDRLQAISQAVNACGGDIEETEDGLIIRGVKSLKGGKALGCNDHRIVMSMATAAVGSEKEIYVTDPMSINKSYPDFFKDYNSLGGKADVIDLG</sequence>
<feature type="binding site" evidence="7">
    <location>
        <position position="329"/>
    </location>
    <ligand>
        <name>3-phosphoshikimate</name>
        <dbReference type="ChEBI" id="CHEBI:145989"/>
    </ligand>
</feature>
<dbReference type="NCBIfam" id="TIGR01356">
    <property type="entry name" value="aroA"/>
    <property type="match status" value="1"/>
</dbReference>
<evidence type="ECO:0000256" key="3">
    <source>
        <dbReference type="ARBA" id="ARBA00022605"/>
    </source>
</evidence>
<dbReference type="InterPro" id="IPR023193">
    <property type="entry name" value="EPSP_synthase_CS"/>
</dbReference>
<dbReference type="GO" id="GO:0008652">
    <property type="term" value="P:amino acid biosynthetic process"/>
    <property type="evidence" value="ECO:0007669"/>
    <property type="project" value="UniProtKB-KW"/>
</dbReference>
<dbReference type="Pfam" id="PF00275">
    <property type="entry name" value="EPSP_synthase"/>
    <property type="match status" value="1"/>
</dbReference>
<comment type="subcellular location">
    <subcellularLocation>
        <location evidence="7">Cytoplasm</location>
    </subcellularLocation>
</comment>
<dbReference type="PROSITE" id="PS00885">
    <property type="entry name" value="EPSP_SYNTHASE_2"/>
    <property type="match status" value="1"/>
</dbReference>
<feature type="binding site" evidence="7">
    <location>
        <position position="162"/>
    </location>
    <ligand>
        <name>3-phosphoshikimate</name>
        <dbReference type="ChEBI" id="CHEBI:145989"/>
    </ligand>
</feature>
<feature type="binding site" evidence="7">
    <location>
        <position position="26"/>
    </location>
    <ligand>
        <name>3-phosphoshikimate</name>
        <dbReference type="ChEBI" id="CHEBI:145989"/>
    </ligand>
</feature>
<feature type="binding site" evidence="7">
    <location>
        <position position="163"/>
    </location>
    <ligand>
        <name>phosphoenolpyruvate</name>
        <dbReference type="ChEBI" id="CHEBI:58702"/>
    </ligand>
</feature>
<feature type="binding site" evidence="7">
    <location>
        <position position="21"/>
    </location>
    <ligand>
        <name>3-phosphoshikimate</name>
        <dbReference type="ChEBI" id="CHEBI:145989"/>
    </ligand>
</feature>
<dbReference type="InterPro" id="IPR013792">
    <property type="entry name" value="RNA3'P_cycl/enolpyr_Trfase_a/b"/>
</dbReference>
<evidence type="ECO:0000256" key="6">
    <source>
        <dbReference type="ARBA" id="ARBA00044633"/>
    </source>
</evidence>
<comment type="pathway">
    <text evidence="1 7">Metabolic intermediate biosynthesis; chorismate biosynthesis; chorismate from D-erythrose 4-phosphate and phosphoenolpyruvate: step 6/7.</text>
</comment>
<feature type="binding site" evidence="7">
    <location>
        <position position="91"/>
    </location>
    <ligand>
        <name>phosphoenolpyruvate</name>
        <dbReference type="ChEBI" id="CHEBI:58702"/>
    </ligand>
</feature>
<feature type="binding site" evidence="7">
    <location>
        <position position="401"/>
    </location>
    <ligand>
        <name>phosphoenolpyruvate</name>
        <dbReference type="ChEBI" id="CHEBI:58702"/>
    </ligand>
</feature>
<accession>A0A9D1LYX2</accession>
<feature type="binding site" evidence="7">
    <location>
        <position position="21"/>
    </location>
    <ligand>
        <name>phosphoenolpyruvate</name>
        <dbReference type="ChEBI" id="CHEBI:58702"/>
    </ligand>
</feature>
<feature type="active site" description="Proton acceptor" evidence="7">
    <location>
        <position position="302"/>
    </location>
</feature>
<name>A0A9D1LYX2_9FIRM</name>
<comment type="similarity">
    <text evidence="2 7">Belongs to the EPSP synthase family.</text>
</comment>
<dbReference type="Gene3D" id="3.65.10.10">
    <property type="entry name" value="Enolpyruvate transferase domain"/>
    <property type="match status" value="2"/>
</dbReference>
<dbReference type="PIRSF" id="PIRSF000505">
    <property type="entry name" value="EPSPS"/>
    <property type="match status" value="1"/>
</dbReference>
<dbReference type="PANTHER" id="PTHR21090:SF5">
    <property type="entry name" value="PENTAFUNCTIONAL AROM POLYPEPTIDE"/>
    <property type="match status" value="1"/>
</dbReference>
<evidence type="ECO:0000256" key="5">
    <source>
        <dbReference type="ARBA" id="ARBA00023141"/>
    </source>
</evidence>
<comment type="caution">
    <text evidence="7">Lacks conserved residue(s) required for the propagation of feature annotation.</text>
</comment>
<proteinExistence type="inferred from homology"/>
<comment type="subunit">
    <text evidence="7">Monomer.</text>
</comment>
<dbReference type="EC" id="2.5.1.19" evidence="7"/>
<evidence type="ECO:0000313" key="9">
    <source>
        <dbReference type="EMBL" id="HIU50559.1"/>
    </source>
</evidence>
<reference evidence="9" key="1">
    <citation type="submission" date="2020-10" db="EMBL/GenBank/DDBJ databases">
        <authorList>
            <person name="Gilroy R."/>
        </authorList>
    </citation>
    <scope>NUCLEOTIDE SEQUENCE</scope>
    <source>
        <strain evidence="9">ChiGjej1B1-1684</strain>
    </source>
</reference>
<protein>
    <recommendedName>
        <fullName evidence="7">3-phosphoshikimate 1-carboxyvinyltransferase</fullName>
        <ecNumber evidence="7">2.5.1.19</ecNumber>
    </recommendedName>
    <alternativeName>
        <fullName evidence="7">5-enolpyruvylshikimate-3-phosphate synthase</fullName>
        <shortName evidence="7">EPSP synthase</shortName>
        <shortName evidence="7">EPSPS</shortName>
    </alternativeName>
</protein>
<dbReference type="Proteomes" id="UP000824118">
    <property type="component" value="Unassembled WGS sequence"/>
</dbReference>
<dbReference type="GO" id="GO:0005737">
    <property type="term" value="C:cytoplasm"/>
    <property type="evidence" value="ECO:0007669"/>
    <property type="project" value="UniProtKB-SubCell"/>
</dbReference>
<comment type="caution">
    <text evidence="9">The sequence shown here is derived from an EMBL/GenBank/DDBJ whole genome shotgun (WGS) entry which is preliminary data.</text>
</comment>
<gene>
    <name evidence="7 9" type="primary">aroA</name>
    <name evidence="9" type="ORF">IAD22_06060</name>
</gene>
<keyword evidence="3 7" id="KW-0028">Amino-acid biosynthesis</keyword>
<dbReference type="AlphaFoldDB" id="A0A9D1LYX2"/>
<dbReference type="SUPFAM" id="SSF55205">
    <property type="entry name" value="EPT/RTPC-like"/>
    <property type="match status" value="1"/>
</dbReference>
<feature type="binding site" evidence="7">
    <location>
        <position position="163"/>
    </location>
    <ligand>
        <name>3-phosphoshikimate</name>
        <dbReference type="ChEBI" id="CHEBI:145989"/>
    </ligand>
</feature>
<evidence type="ECO:0000256" key="4">
    <source>
        <dbReference type="ARBA" id="ARBA00022679"/>
    </source>
</evidence>
<evidence type="ECO:0000313" key="10">
    <source>
        <dbReference type="Proteomes" id="UP000824118"/>
    </source>
</evidence>
<evidence type="ECO:0000256" key="1">
    <source>
        <dbReference type="ARBA" id="ARBA00004811"/>
    </source>
</evidence>
<feature type="binding site" evidence="7">
    <location>
        <position position="22"/>
    </location>
    <ligand>
        <name>3-phosphoshikimate</name>
        <dbReference type="ChEBI" id="CHEBI:145989"/>
    </ligand>
</feature>
<organism evidence="9 10">
    <name type="scientific">Candidatus Limousia pullorum</name>
    <dbReference type="NCBI Taxonomy" id="2840860"/>
    <lineage>
        <taxon>Bacteria</taxon>
        <taxon>Bacillati</taxon>
        <taxon>Bacillota</taxon>
        <taxon>Clostridia</taxon>
        <taxon>Eubacteriales</taxon>
        <taxon>Oscillospiraceae</taxon>
        <taxon>Oscillospiraceae incertae sedis</taxon>
        <taxon>Candidatus Limousia</taxon>
    </lineage>
</organism>
<comment type="function">
    <text evidence="7">Catalyzes the transfer of the enolpyruvyl moiety of phosphoenolpyruvate (PEP) to the 5-hydroxyl of shikimate-3-phosphate (S3P) to produce enolpyruvyl shikimate-3-phosphate and inorganic phosphate.</text>
</comment>
<evidence type="ECO:0000259" key="8">
    <source>
        <dbReference type="Pfam" id="PF00275"/>
    </source>
</evidence>
<dbReference type="CDD" id="cd01556">
    <property type="entry name" value="EPSP_synthase"/>
    <property type="match status" value="1"/>
</dbReference>
<keyword evidence="7" id="KW-0963">Cytoplasm</keyword>
<feature type="binding site" evidence="7">
    <location>
        <position position="119"/>
    </location>
    <ligand>
        <name>phosphoenolpyruvate</name>
        <dbReference type="ChEBI" id="CHEBI:58702"/>
    </ligand>
</feature>
<dbReference type="GO" id="GO:0009423">
    <property type="term" value="P:chorismate biosynthetic process"/>
    <property type="evidence" value="ECO:0007669"/>
    <property type="project" value="UniProtKB-UniRule"/>
</dbReference>
<dbReference type="EMBL" id="DVNG01000088">
    <property type="protein sequence ID" value="HIU50559.1"/>
    <property type="molecule type" value="Genomic_DNA"/>
</dbReference>
<feature type="binding site" evidence="7">
    <location>
        <position position="302"/>
    </location>
    <ligand>
        <name>3-phosphoshikimate</name>
        <dbReference type="ChEBI" id="CHEBI:145989"/>
    </ligand>
</feature>
<evidence type="ECO:0000256" key="2">
    <source>
        <dbReference type="ARBA" id="ARBA00009948"/>
    </source>
</evidence>
<keyword evidence="4 7" id="KW-0808">Transferase</keyword>
<dbReference type="InterPro" id="IPR006264">
    <property type="entry name" value="EPSP_synthase"/>
</dbReference>
<feature type="binding site" evidence="7">
    <location>
        <position position="189"/>
    </location>
    <ligand>
        <name>3-phosphoshikimate</name>
        <dbReference type="ChEBI" id="CHEBI:145989"/>
    </ligand>
</feature>
<dbReference type="PANTHER" id="PTHR21090">
    <property type="entry name" value="AROM/DEHYDROQUINATE SYNTHASE"/>
    <property type="match status" value="1"/>
</dbReference>
<dbReference type="InterPro" id="IPR036968">
    <property type="entry name" value="Enolpyruvate_Tfrase_sf"/>
</dbReference>
<feature type="binding site" evidence="7">
    <location>
        <position position="375"/>
    </location>
    <ligand>
        <name>phosphoenolpyruvate</name>
        <dbReference type="ChEBI" id="CHEBI:58702"/>
    </ligand>
</feature>
<feature type="binding site" evidence="7">
    <location>
        <position position="161"/>
    </location>
    <ligand>
        <name>3-phosphoshikimate</name>
        <dbReference type="ChEBI" id="CHEBI:145989"/>
    </ligand>
</feature>
<comment type="catalytic activity">
    <reaction evidence="6">
        <text>3-phosphoshikimate + phosphoenolpyruvate = 5-O-(1-carboxyvinyl)-3-phosphoshikimate + phosphate</text>
        <dbReference type="Rhea" id="RHEA:21256"/>
        <dbReference type="ChEBI" id="CHEBI:43474"/>
        <dbReference type="ChEBI" id="CHEBI:57701"/>
        <dbReference type="ChEBI" id="CHEBI:58702"/>
        <dbReference type="ChEBI" id="CHEBI:145989"/>
        <dbReference type="EC" id="2.5.1.19"/>
    </reaction>
    <physiologicalReaction direction="left-to-right" evidence="6">
        <dbReference type="Rhea" id="RHEA:21257"/>
    </physiologicalReaction>
</comment>
<dbReference type="InterPro" id="IPR001986">
    <property type="entry name" value="Enolpyruvate_Tfrase_dom"/>
</dbReference>
<dbReference type="GO" id="GO:0009073">
    <property type="term" value="P:aromatic amino acid family biosynthetic process"/>
    <property type="evidence" value="ECO:0007669"/>
    <property type="project" value="UniProtKB-KW"/>
</dbReference>
<evidence type="ECO:0000256" key="7">
    <source>
        <dbReference type="HAMAP-Rule" id="MF_00210"/>
    </source>
</evidence>